<keyword evidence="2" id="KW-0472">Membrane</keyword>
<reference evidence="3" key="1">
    <citation type="submission" date="2015-09" db="EMBL/GenBank/DDBJ databases">
        <title>Trachymyrmex zeteki WGS genome.</title>
        <authorList>
            <person name="Nygaard S."/>
            <person name="Hu H."/>
            <person name="Boomsma J."/>
            <person name="Zhang G."/>
        </authorList>
    </citation>
    <scope>NUCLEOTIDE SEQUENCE [LARGE SCALE GENOMIC DNA]</scope>
    <source>
        <strain evidence="3">Tzet28-1</strain>
        <tissue evidence="3">Whole body</tissue>
    </source>
</reference>
<evidence type="ECO:0000313" key="4">
    <source>
        <dbReference type="Proteomes" id="UP000075809"/>
    </source>
</evidence>
<keyword evidence="2" id="KW-0812">Transmembrane</keyword>
<evidence type="ECO:0000313" key="3">
    <source>
        <dbReference type="EMBL" id="KYQ56330.1"/>
    </source>
</evidence>
<name>A0A151X7P3_9HYME</name>
<dbReference type="AlphaFoldDB" id="A0A151X7P3"/>
<feature type="region of interest" description="Disordered" evidence="1">
    <location>
        <begin position="118"/>
        <end position="137"/>
    </location>
</feature>
<accession>A0A151X7P3</accession>
<evidence type="ECO:0000256" key="1">
    <source>
        <dbReference type="SAM" id="MobiDB-lite"/>
    </source>
</evidence>
<sequence>ISFTDKMDMESLYDYEEEQDFYEESPGTRKSGYPIDHRSIKRDVRSMGSFLGANGITDGSGMLTVMAKLLKQEMTSDAEEEGLVPALPGRVTSMQKVPSLSDLSDPESSLGCDVTRRHATPLHSREARRAKEGGPGTHNRRCLAFPVFSRDSTSRFISIDGRGTQPDLWHWQLLAGEPGCCARARWGEEPRDRDLFISRRARVRSYILPLLPPVDASVSPPRVTGEYSFIKLRARRVRAGRPAPRHSAVASCDRSVGGESSVFRLPLARRFQFRRRSRSFFPSRAHSRVRFNFSLSLSLSLSLSFSLSIPLSLFFLLFPSLR</sequence>
<feature type="transmembrane region" description="Helical" evidence="2">
    <location>
        <begin position="293"/>
        <end position="318"/>
    </location>
</feature>
<dbReference type="Proteomes" id="UP000075809">
    <property type="component" value="Unassembled WGS sequence"/>
</dbReference>
<feature type="non-terminal residue" evidence="3">
    <location>
        <position position="1"/>
    </location>
</feature>
<gene>
    <name evidence="3" type="ORF">ALC60_04737</name>
</gene>
<evidence type="ECO:0000256" key="2">
    <source>
        <dbReference type="SAM" id="Phobius"/>
    </source>
</evidence>
<organism evidence="3 4">
    <name type="scientific">Mycetomoellerius zeteki</name>
    <dbReference type="NCBI Taxonomy" id="64791"/>
    <lineage>
        <taxon>Eukaryota</taxon>
        <taxon>Metazoa</taxon>
        <taxon>Ecdysozoa</taxon>
        <taxon>Arthropoda</taxon>
        <taxon>Hexapoda</taxon>
        <taxon>Insecta</taxon>
        <taxon>Pterygota</taxon>
        <taxon>Neoptera</taxon>
        <taxon>Endopterygota</taxon>
        <taxon>Hymenoptera</taxon>
        <taxon>Apocrita</taxon>
        <taxon>Aculeata</taxon>
        <taxon>Formicoidea</taxon>
        <taxon>Formicidae</taxon>
        <taxon>Myrmicinae</taxon>
        <taxon>Mycetomoellerius</taxon>
    </lineage>
</organism>
<keyword evidence="2" id="KW-1133">Transmembrane helix</keyword>
<protein>
    <submittedName>
        <fullName evidence="3">Uncharacterized protein</fullName>
    </submittedName>
</protein>
<keyword evidence="4" id="KW-1185">Reference proteome</keyword>
<feature type="compositionally biased region" description="Basic and acidic residues" evidence="1">
    <location>
        <begin position="123"/>
        <end position="132"/>
    </location>
</feature>
<dbReference type="STRING" id="64791.A0A151X7P3"/>
<dbReference type="EMBL" id="KQ982446">
    <property type="protein sequence ID" value="KYQ56330.1"/>
    <property type="molecule type" value="Genomic_DNA"/>
</dbReference>
<proteinExistence type="predicted"/>